<evidence type="ECO:0000256" key="1">
    <source>
        <dbReference type="ARBA" id="ARBA00007447"/>
    </source>
</evidence>
<dbReference type="InterPro" id="IPR032861">
    <property type="entry name" value="TAXi_N"/>
</dbReference>
<feature type="active site" evidence="2">
    <location>
        <position position="121"/>
    </location>
</feature>
<comment type="caution">
    <text evidence="5">The sequence shown here is derived from an EMBL/GenBank/DDBJ whole genome shotgun (WGS) entry which is preliminary data.</text>
</comment>
<feature type="signal peptide" evidence="3">
    <location>
        <begin position="1"/>
        <end position="28"/>
    </location>
</feature>
<keyword evidence="3" id="KW-0732">Signal</keyword>
<organism evidence="5 6">
    <name type="scientific">Cuscuta epithymum</name>
    <dbReference type="NCBI Taxonomy" id="186058"/>
    <lineage>
        <taxon>Eukaryota</taxon>
        <taxon>Viridiplantae</taxon>
        <taxon>Streptophyta</taxon>
        <taxon>Embryophyta</taxon>
        <taxon>Tracheophyta</taxon>
        <taxon>Spermatophyta</taxon>
        <taxon>Magnoliopsida</taxon>
        <taxon>eudicotyledons</taxon>
        <taxon>Gunneridae</taxon>
        <taxon>Pentapetalae</taxon>
        <taxon>asterids</taxon>
        <taxon>lamiids</taxon>
        <taxon>Solanales</taxon>
        <taxon>Convolvulaceae</taxon>
        <taxon>Cuscuteae</taxon>
        <taxon>Cuscuta</taxon>
        <taxon>Cuscuta subgen. Cuscuta</taxon>
    </lineage>
</organism>
<evidence type="ECO:0000259" key="4">
    <source>
        <dbReference type="PROSITE" id="PS51767"/>
    </source>
</evidence>
<evidence type="ECO:0000256" key="3">
    <source>
        <dbReference type="SAM" id="SignalP"/>
    </source>
</evidence>
<keyword evidence="6" id="KW-1185">Reference proteome</keyword>
<dbReference type="SUPFAM" id="SSF50630">
    <property type="entry name" value="Acid proteases"/>
    <property type="match status" value="1"/>
</dbReference>
<reference evidence="5" key="1">
    <citation type="submission" date="2022-07" db="EMBL/GenBank/DDBJ databases">
        <authorList>
            <person name="Macas J."/>
            <person name="Novak P."/>
            <person name="Neumann P."/>
        </authorList>
    </citation>
    <scope>NUCLEOTIDE SEQUENCE</scope>
</reference>
<dbReference type="Proteomes" id="UP001152523">
    <property type="component" value="Unassembled WGS sequence"/>
</dbReference>
<feature type="active site" evidence="2">
    <location>
        <position position="312"/>
    </location>
</feature>
<dbReference type="PROSITE" id="PS51767">
    <property type="entry name" value="PEPTIDASE_A1"/>
    <property type="match status" value="1"/>
</dbReference>
<evidence type="ECO:0000313" key="5">
    <source>
        <dbReference type="EMBL" id="CAH9086169.1"/>
    </source>
</evidence>
<dbReference type="InterPro" id="IPR001461">
    <property type="entry name" value="Aspartic_peptidase_A1"/>
</dbReference>
<evidence type="ECO:0000256" key="2">
    <source>
        <dbReference type="PIRSR" id="PIRSR601461-1"/>
    </source>
</evidence>
<dbReference type="PANTHER" id="PTHR13683:SF750">
    <property type="entry name" value="ASPARTYL PROTEASE AED1"/>
    <property type="match status" value="1"/>
</dbReference>
<protein>
    <recommendedName>
        <fullName evidence="4">Peptidase A1 domain-containing protein</fullName>
    </recommendedName>
</protein>
<proteinExistence type="inferred from homology"/>
<dbReference type="InterPro" id="IPR032799">
    <property type="entry name" value="TAXi_C"/>
</dbReference>
<dbReference type="EMBL" id="CAMAPF010000055">
    <property type="protein sequence ID" value="CAH9086169.1"/>
    <property type="molecule type" value="Genomic_DNA"/>
</dbReference>
<dbReference type="AlphaFoldDB" id="A0AAV0D029"/>
<dbReference type="PANTHER" id="PTHR13683">
    <property type="entry name" value="ASPARTYL PROTEASES"/>
    <property type="match status" value="1"/>
</dbReference>
<dbReference type="InterPro" id="IPR021109">
    <property type="entry name" value="Peptidase_aspartic_dom_sf"/>
</dbReference>
<evidence type="ECO:0000313" key="6">
    <source>
        <dbReference type="Proteomes" id="UP001152523"/>
    </source>
</evidence>
<comment type="similarity">
    <text evidence="1">Belongs to the peptidase A1 family.</text>
</comment>
<dbReference type="GO" id="GO:0006508">
    <property type="term" value="P:proteolysis"/>
    <property type="evidence" value="ECO:0007669"/>
    <property type="project" value="InterPro"/>
</dbReference>
<accession>A0AAV0D029</accession>
<feature type="chain" id="PRO_5043426488" description="Peptidase A1 domain-containing protein" evidence="3">
    <location>
        <begin position="29"/>
        <end position="443"/>
    </location>
</feature>
<dbReference type="Pfam" id="PF14541">
    <property type="entry name" value="TAXi_C"/>
    <property type="match status" value="1"/>
</dbReference>
<sequence>MAARGGKSNIFILLIVIFSFLSPFVCRASHEGPGIASLKLVHRFGAEGNPRGDHATMMREVLRHQKARRLRTVRGSGAEVESNGGGYKWLSAYASSKWVLGTHVAQVQLGSQRTKLSLVFDTASDLTWTQCSGCKECYKQRETMFDPSKSKALPLIECGPEQGPYQACLYDVGYAEESHSQGSMMKAQLWLDPSSSRAVLDDFIFGCGNSSNFSGREEAGVMGLGPGLSYPSIVSQANATFSFRFSYCLTTESGRDGYLSFGSSPPASGVVYANLYIPDSGFYFIRIVDIMVNGKSLGINSAVFESPGTIIDSGSAISLLPQKAFTALNSAFEYQMSRLKYKKVALLAGDKDGMLNTCYDFTKGTPKIPTISYVFDKNTVLHLPPAAVMLKLSANDASQVCLAFAPTARSSDLGVFGNIQQQTMGVSYDLNQMTVGFTQKACT</sequence>
<gene>
    <name evidence="5" type="ORF">CEPIT_LOCUS9723</name>
</gene>
<dbReference type="InterPro" id="IPR033121">
    <property type="entry name" value="PEPTIDASE_A1"/>
</dbReference>
<dbReference type="Gene3D" id="2.40.70.10">
    <property type="entry name" value="Acid Proteases"/>
    <property type="match status" value="2"/>
</dbReference>
<feature type="domain" description="Peptidase A1" evidence="4">
    <location>
        <begin position="103"/>
        <end position="438"/>
    </location>
</feature>
<dbReference type="GO" id="GO:0004190">
    <property type="term" value="F:aspartic-type endopeptidase activity"/>
    <property type="evidence" value="ECO:0007669"/>
    <property type="project" value="InterPro"/>
</dbReference>
<dbReference type="Pfam" id="PF14543">
    <property type="entry name" value="TAXi_N"/>
    <property type="match status" value="1"/>
</dbReference>
<name>A0AAV0D029_9ASTE</name>